<feature type="domain" description="HTH arsR-type" evidence="4">
    <location>
        <begin position="22"/>
        <end position="114"/>
    </location>
</feature>
<dbReference type="Pfam" id="PF01022">
    <property type="entry name" value="HTH_5"/>
    <property type="match status" value="1"/>
</dbReference>
<dbReference type="SMART" id="SM00418">
    <property type="entry name" value="HTH_ARSR"/>
    <property type="match status" value="1"/>
</dbReference>
<dbReference type="InterPro" id="IPR011991">
    <property type="entry name" value="ArsR-like_HTH"/>
</dbReference>
<proteinExistence type="predicted"/>
<evidence type="ECO:0000256" key="2">
    <source>
        <dbReference type="ARBA" id="ARBA00023125"/>
    </source>
</evidence>
<dbReference type="InterPro" id="IPR036390">
    <property type="entry name" value="WH_DNA-bd_sf"/>
</dbReference>
<dbReference type="CDD" id="cd00090">
    <property type="entry name" value="HTH_ARSR"/>
    <property type="match status" value="1"/>
</dbReference>
<dbReference type="SUPFAM" id="SSF46785">
    <property type="entry name" value="Winged helix' DNA-binding domain"/>
    <property type="match status" value="1"/>
</dbReference>
<dbReference type="InterPro" id="IPR001845">
    <property type="entry name" value="HTH_ArsR_DNA-bd_dom"/>
</dbReference>
<organism evidence="5 6">
    <name type="scientific">Tepiditoga spiralis</name>
    <dbReference type="NCBI Taxonomy" id="2108365"/>
    <lineage>
        <taxon>Bacteria</taxon>
        <taxon>Thermotogati</taxon>
        <taxon>Thermotogota</taxon>
        <taxon>Thermotogae</taxon>
        <taxon>Petrotogales</taxon>
        <taxon>Petrotogaceae</taxon>
        <taxon>Tepiditoga</taxon>
    </lineage>
</organism>
<keyword evidence="2" id="KW-0238">DNA-binding</keyword>
<dbReference type="PROSITE" id="PS50987">
    <property type="entry name" value="HTH_ARSR_2"/>
    <property type="match status" value="1"/>
</dbReference>
<name>A0A7G1G930_9BACT</name>
<evidence type="ECO:0000313" key="6">
    <source>
        <dbReference type="Proteomes" id="UP000516361"/>
    </source>
</evidence>
<dbReference type="PANTHER" id="PTHR43132">
    <property type="entry name" value="ARSENICAL RESISTANCE OPERON REPRESSOR ARSR-RELATED"/>
    <property type="match status" value="1"/>
</dbReference>
<evidence type="ECO:0000256" key="3">
    <source>
        <dbReference type="ARBA" id="ARBA00023163"/>
    </source>
</evidence>
<accession>A0A7G1G930</accession>
<dbReference type="NCBIfam" id="NF033788">
    <property type="entry name" value="HTH_metalloreg"/>
    <property type="match status" value="1"/>
</dbReference>
<dbReference type="AlphaFoldDB" id="A0A7G1G930"/>
<sequence>MEEKCCLSDTPEMINKIRESLPNEEILFDLSDLFKIFGDSTRIKIISLLFKGEFCVQVISKILEISRSAISHQLRILRQSKLVKYRKEGKIVFYSLNDEHIKNIFNIGLEHIQE</sequence>
<gene>
    <name evidence="5" type="ORF">OSSY52_20970</name>
</gene>
<dbReference type="GO" id="GO:0003700">
    <property type="term" value="F:DNA-binding transcription factor activity"/>
    <property type="evidence" value="ECO:0007669"/>
    <property type="project" value="InterPro"/>
</dbReference>
<protein>
    <submittedName>
        <fullName evidence="5">Transcriptional regulator</fullName>
    </submittedName>
</protein>
<dbReference type="FunCoup" id="A0A7G1G930">
    <property type="interactions" value="181"/>
</dbReference>
<dbReference type="EMBL" id="AP018712">
    <property type="protein sequence ID" value="BBE31956.1"/>
    <property type="molecule type" value="Genomic_DNA"/>
</dbReference>
<dbReference type="PRINTS" id="PR00778">
    <property type="entry name" value="HTHARSR"/>
</dbReference>
<dbReference type="Gene3D" id="1.10.10.10">
    <property type="entry name" value="Winged helix-like DNA-binding domain superfamily/Winged helix DNA-binding domain"/>
    <property type="match status" value="1"/>
</dbReference>
<dbReference type="PANTHER" id="PTHR43132:SF6">
    <property type="entry name" value="HTH-TYPE TRANSCRIPTIONAL REPRESSOR CZRA"/>
    <property type="match status" value="1"/>
</dbReference>
<keyword evidence="6" id="KW-1185">Reference proteome</keyword>
<dbReference type="InterPro" id="IPR036388">
    <property type="entry name" value="WH-like_DNA-bd_sf"/>
</dbReference>
<dbReference type="KEGG" id="ocy:OSSY52_20970"/>
<dbReference type="Proteomes" id="UP000516361">
    <property type="component" value="Chromosome"/>
</dbReference>
<keyword evidence="1" id="KW-0805">Transcription regulation</keyword>
<dbReference type="InterPro" id="IPR051011">
    <property type="entry name" value="Metal_resp_trans_reg"/>
</dbReference>
<reference evidence="5 6" key="1">
    <citation type="submission" date="2018-06" db="EMBL/GenBank/DDBJ databases">
        <title>Genome sequencing of Oceanotoga sp. sy52.</title>
        <authorList>
            <person name="Mori K."/>
        </authorList>
    </citation>
    <scope>NUCLEOTIDE SEQUENCE [LARGE SCALE GENOMIC DNA]</scope>
    <source>
        <strain evidence="6">sy52</strain>
    </source>
</reference>
<dbReference type="GO" id="GO:0003677">
    <property type="term" value="F:DNA binding"/>
    <property type="evidence" value="ECO:0007669"/>
    <property type="project" value="UniProtKB-KW"/>
</dbReference>
<evidence type="ECO:0000259" key="4">
    <source>
        <dbReference type="PROSITE" id="PS50987"/>
    </source>
</evidence>
<evidence type="ECO:0000256" key="1">
    <source>
        <dbReference type="ARBA" id="ARBA00023015"/>
    </source>
</evidence>
<keyword evidence="3" id="KW-0804">Transcription</keyword>
<dbReference type="InParanoid" id="A0A7G1G930"/>
<evidence type="ECO:0000313" key="5">
    <source>
        <dbReference type="EMBL" id="BBE31956.1"/>
    </source>
</evidence>